<reference evidence="1 2" key="1">
    <citation type="submission" date="2014-03" db="EMBL/GenBank/DDBJ databases">
        <title>Whole genome sequence of Novosphingobium resinovorum KF1.</title>
        <authorList>
            <person name="Gan H.M."/>
            <person name="Gan H.Y."/>
            <person name="Chew T.H."/>
            <person name="Savka M.A."/>
        </authorList>
    </citation>
    <scope>NUCLEOTIDE SEQUENCE [LARGE SCALE GENOMIC DNA]</scope>
    <source>
        <strain evidence="1 2">KF1</strain>
    </source>
</reference>
<dbReference type="eggNOG" id="COG2375">
    <property type="taxonomic scope" value="Bacteria"/>
</dbReference>
<protein>
    <submittedName>
        <fullName evidence="1">Putative phage tail region protein</fullName>
    </submittedName>
</protein>
<evidence type="ECO:0000313" key="1">
    <source>
        <dbReference type="EMBL" id="EZP75604.1"/>
    </source>
</evidence>
<name>A0A031JNN5_9SPHN</name>
<evidence type="ECO:0000313" key="2">
    <source>
        <dbReference type="Proteomes" id="UP000024329"/>
    </source>
</evidence>
<accession>A0A031JNN5</accession>
<dbReference type="PATRIC" id="fig|158500.4.peg.4668"/>
<dbReference type="Proteomes" id="UP000024329">
    <property type="component" value="Unassembled WGS sequence"/>
</dbReference>
<organism evidence="1 2">
    <name type="scientific">Novosphingobium resinovorum</name>
    <dbReference type="NCBI Taxonomy" id="158500"/>
    <lineage>
        <taxon>Bacteria</taxon>
        <taxon>Pseudomonadati</taxon>
        <taxon>Pseudomonadota</taxon>
        <taxon>Alphaproteobacteria</taxon>
        <taxon>Sphingomonadales</taxon>
        <taxon>Sphingomonadaceae</taxon>
        <taxon>Novosphingobium</taxon>
    </lineage>
</organism>
<sequence>MTTDPECACFGGADTQPDTPAANLAMIPWRLATHAGFNGAMLDRLHKAPALARLTTRDPADPAIALLDGWATALDILAFYNERIGNEGFLHPATERRSVLELARLIGYAPAPGVSASAWLAVTCDTIPGSPEIVSLPAGSGIMSIPGPDEKPQIFETDAAMDARPDWQDLRAESVRYVAPKAGDDRLMLQPPTQLRTGDMVLIVGSERDTATTSPRWQARRVAGVTDVPPDTADQIPARSEVVLEAPLGTAAAIPQLAPRVFALRQRASLFGHNAPAWESLPLALRVGEFLPIAAAALEAKAIKRAIVGGIGDTAVSAIGYGGILDDISEIIEFDTTRKLAPGLYARRRSSWADAPFPATRDYVDLDQVYERFVAGSWVVLRAGTTMETYKVTEASEISVSDFGMSGKVTRLKLSGPAMTAFSPRSTTVHGVSELLGWAMTPVTEAVSGKSVTLSRRVAGLSVGQRVALTGSEAASGAAAARILTIAQIGTVAAGGDAPQLAPPARDAPRLTFTAEIDPPLTPRSLRINANVVAASHGETREDAIGNGDATLAFQAVALPGKPLTWVSAPTPLGRASTLELRIGPARWREVADFVSKGPRDRVFTTRTADDGTVTIQFGDGVTGARPPSGKGNLIARYRIGTGLVGMLRAGQLSQPLQRPAGLSGVVNPLPASGAEDPETLATARANAPSTVRTMARIVSLADAADYARTFAGIGKADATLVRDRTLRAVVLTIADTRGGAPLPGDALFDNLEQSIAAVRSGGDYAGQRHGLPIALAPYRSRRFVLHAGLVLAADAVAAVVMAAAREALLAVFGFAARAFAHPASLAEVSAVLHAVDGVTAARFTRFHRQDQSASVAPVLPAATAARLGNGWQGAELLTIDPAALQLTQVQ</sequence>
<dbReference type="EMBL" id="JFYZ01000037">
    <property type="protein sequence ID" value="EZP75604.1"/>
    <property type="molecule type" value="Genomic_DNA"/>
</dbReference>
<dbReference type="RefSeq" id="WP_036529077.1">
    <property type="nucleotide sequence ID" value="NZ_JFYZ01000037.1"/>
</dbReference>
<dbReference type="AlphaFoldDB" id="A0A031JNN5"/>
<proteinExistence type="predicted"/>
<gene>
    <name evidence="1" type="ORF">BV97_04591</name>
</gene>
<comment type="caution">
    <text evidence="1">The sequence shown here is derived from an EMBL/GenBank/DDBJ whole genome shotgun (WGS) entry which is preliminary data.</text>
</comment>